<feature type="chain" id="PRO_5035180355" evidence="1">
    <location>
        <begin position="27"/>
        <end position="105"/>
    </location>
</feature>
<keyword evidence="1" id="KW-0732">Signal</keyword>
<evidence type="ECO:0000313" key="3">
    <source>
        <dbReference type="Proteomes" id="UP000729402"/>
    </source>
</evidence>
<dbReference type="EMBL" id="JAAALK010000282">
    <property type="protein sequence ID" value="KAG8078979.1"/>
    <property type="molecule type" value="Genomic_DNA"/>
</dbReference>
<name>A0A8J5W5Y3_ZIZPA</name>
<sequence>MAARVGVGAAAVLVLALALALAVTAAEPPTDDMVQPAAANVGGGQRAYPAGLTQCVAGCGTTVTSCMLGCYGGDGAGGAAGMPFCLLSCTNDALLCSTGCSNASL</sequence>
<dbReference type="AlphaFoldDB" id="A0A8J5W5Y3"/>
<accession>A0A8J5W5Y3</accession>
<keyword evidence="3" id="KW-1185">Reference proteome</keyword>
<feature type="signal peptide" evidence="1">
    <location>
        <begin position="1"/>
        <end position="26"/>
    </location>
</feature>
<protein>
    <submittedName>
        <fullName evidence="2">Uncharacterized protein</fullName>
    </submittedName>
</protein>
<reference evidence="2" key="2">
    <citation type="submission" date="2021-02" db="EMBL/GenBank/DDBJ databases">
        <authorList>
            <person name="Kimball J.A."/>
            <person name="Haas M.W."/>
            <person name="Macchietto M."/>
            <person name="Kono T."/>
            <person name="Duquette J."/>
            <person name="Shao M."/>
        </authorList>
    </citation>
    <scope>NUCLEOTIDE SEQUENCE</scope>
    <source>
        <tissue evidence="2">Fresh leaf tissue</tissue>
    </source>
</reference>
<organism evidence="2 3">
    <name type="scientific">Zizania palustris</name>
    <name type="common">Northern wild rice</name>
    <dbReference type="NCBI Taxonomy" id="103762"/>
    <lineage>
        <taxon>Eukaryota</taxon>
        <taxon>Viridiplantae</taxon>
        <taxon>Streptophyta</taxon>
        <taxon>Embryophyta</taxon>
        <taxon>Tracheophyta</taxon>
        <taxon>Spermatophyta</taxon>
        <taxon>Magnoliopsida</taxon>
        <taxon>Liliopsida</taxon>
        <taxon>Poales</taxon>
        <taxon>Poaceae</taxon>
        <taxon>BOP clade</taxon>
        <taxon>Oryzoideae</taxon>
        <taxon>Oryzeae</taxon>
        <taxon>Zizaniinae</taxon>
        <taxon>Zizania</taxon>
    </lineage>
</organism>
<gene>
    <name evidence="2" type="ORF">GUJ93_ZPchr0007g5874</name>
</gene>
<dbReference type="OrthoDB" id="667692at2759"/>
<comment type="caution">
    <text evidence="2">The sequence shown here is derived from an EMBL/GenBank/DDBJ whole genome shotgun (WGS) entry which is preliminary data.</text>
</comment>
<evidence type="ECO:0000256" key="1">
    <source>
        <dbReference type="SAM" id="SignalP"/>
    </source>
</evidence>
<proteinExistence type="predicted"/>
<reference evidence="2" key="1">
    <citation type="journal article" date="2021" name="bioRxiv">
        <title>Whole Genome Assembly and Annotation of Northern Wild Rice, Zizania palustris L., Supports a Whole Genome Duplication in the Zizania Genus.</title>
        <authorList>
            <person name="Haas M."/>
            <person name="Kono T."/>
            <person name="Macchietto M."/>
            <person name="Millas R."/>
            <person name="McGilp L."/>
            <person name="Shao M."/>
            <person name="Duquette J."/>
            <person name="Hirsch C.N."/>
            <person name="Kimball J."/>
        </authorList>
    </citation>
    <scope>NUCLEOTIDE SEQUENCE</scope>
    <source>
        <tissue evidence="2">Fresh leaf tissue</tissue>
    </source>
</reference>
<dbReference type="Proteomes" id="UP000729402">
    <property type="component" value="Unassembled WGS sequence"/>
</dbReference>
<evidence type="ECO:0000313" key="2">
    <source>
        <dbReference type="EMBL" id="KAG8078979.1"/>
    </source>
</evidence>